<dbReference type="Proteomes" id="UP000008311">
    <property type="component" value="Unassembled WGS sequence"/>
</dbReference>
<feature type="region of interest" description="Disordered" evidence="1">
    <location>
        <begin position="84"/>
        <end position="112"/>
    </location>
</feature>
<evidence type="ECO:0000256" key="2">
    <source>
        <dbReference type="SAM" id="SignalP"/>
    </source>
</evidence>
<organism evidence="3 4">
    <name type="scientific">Ricinus communis</name>
    <name type="common">Castor bean</name>
    <dbReference type="NCBI Taxonomy" id="3988"/>
    <lineage>
        <taxon>Eukaryota</taxon>
        <taxon>Viridiplantae</taxon>
        <taxon>Streptophyta</taxon>
        <taxon>Embryophyta</taxon>
        <taxon>Tracheophyta</taxon>
        <taxon>Spermatophyta</taxon>
        <taxon>Magnoliopsida</taxon>
        <taxon>eudicotyledons</taxon>
        <taxon>Gunneridae</taxon>
        <taxon>Pentapetalae</taxon>
        <taxon>rosids</taxon>
        <taxon>fabids</taxon>
        <taxon>Malpighiales</taxon>
        <taxon>Euphorbiaceae</taxon>
        <taxon>Acalyphoideae</taxon>
        <taxon>Acalypheae</taxon>
        <taxon>Ricinus</taxon>
    </lineage>
</organism>
<feature type="chain" id="PRO_5002888694" evidence="2">
    <location>
        <begin position="32"/>
        <end position="112"/>
    </location>
</feature>
<dbReference type="AlphaFoldDB" id="B9RTD7"/>
<evidence type="ECO:0000313" key="3">
    <source>
        <dbReference type="EMBL" id="EEF45169.1"/>
    </source>
</evidence>
<evidence type="ECO:0000313" key="4">
    <source>
        <dbReference type="Proteomes" id="UP000008311"/>
    </source>
</evidence>
<evidence type="ECO:0000256" key="1">
    <source>
        <dbReference type="SAM" id="MobiDB-lite"/>
    </source>
</evidence>
<name>B9RTD7_RICCO</name>
<sequence>MEINKRIHFTNSFKFFTILFTITTPLQLGEAIRTSHGEQWLTNNFLNSLKKGPVPPSSSSPCTYIPVGGSGHCPTLSGMNFAGRLDHRAPPRPTAATFTSDIQRSDMQNPSS</sequence>
<gene>
    <name evidence="3" type="ORF">RCOM_0908800</name>
</gene>
<keyword evidence="2" id="KW-0732">Signal</keyword>
<dbReference type="PANTHER" id="PTHR33592:SF10">
    <property type="entry name" value="TRANSMEMBRANE PROTEIN"/>
    <property type="match status" value="1"/>
</dbReference>
<feature type="compositionally biased region" description="Polar residues" evidence="1">
    <location>
        <begin position="96"/>
        <end position="112"/>
    </location>
</feature>
<dbReference type="PANTHER" id="PTHR33592">
    <property type="entry name" value="TRANSMEMBRANE PROTEIN"/>
    <property type="match status" value="1"/>
</dbReference>
<accession>B9RTD7</accession>
<dbReference type="EMBL" id="EQ973814">
    <property type="protein sequence ID" value="EEF45169.1"/>
    <property type="molecule type" value="Genomic_DNA"/>
</dbReference>
<feature type="signal peptide" evidence="2">
    <location>
        <begin position="1"/>
        <end position="31"/>
    </location>
</feature>
<protein>
    <submittedName>
        <fullName evidence="3">Uncharacterized protein</fullName>
    </submittedName>
</protein>
<reference evidence="4" key="1">
    <citation type="journal article" date="2010" name="Nat. Biotechnol.">
        <title>Draft genome sequence of the oilseed species Ricinus communis.</title>
        <authorList>
            <person name="Chan A.P."/>
            <person name="Crabtree J."/>
            <person name="Zhao Q."/>
            <person name="Lorenzi H."/>
            <person name="Orvis J."/>
            <person name="Puiu D."/>
            <person name="Melake-Berhan A."/>
            <person name="Jones K.M."/>
            <person name="Redman J."/>
            <person name="Chen G."/>
            <person name="Cahoon E.B."/>
            <person name="Gedil M."/>
            <person name="Stanke M."/>
            <person name="Haas B.J."/>
            <person name="Wortman J.R."/>
            <person name="Fraser-Liggett C.M."/>
            <person name="Ravel J."/>
            <person name="Rabinowicz P.D."/>
        </authorList>
    </citation>
    <scope>NUCLEOTIDE SEQUENCE [LARGE SCALE GENOMIC DNA]</scope>
    <source>
        <strain evidence="4">cv. Hale</strain>
    </source>
</reference>
<dbReference type="InParanoid" id="B9RTD7"/>
<proteinExistence type="predicted"/>
<keyword evidence="4" id="KW-1185">Reference proteome</keyword>